<evidence type="ECO:0008006" key="3">
    <source>
        <dbReference type="Google" id="ProtNLM"/>
    </source>
</evidence>
<dbReference type="Proteomes" id="UP000001351">
    <property type="component" value="Chromosome"/>
</dbReference>
<dbReference type="AlphaFoldDB" id="E3FG92"/>
<dbReference type="STRING" id="378806.STAUR_2423"/>
<evidence type="ECO:0000313" key="1">
    <source>
        <dbReference type="EMBL" id="ADO70227.1"/>
    </source>
</evidence>
<dbReference type="EMBL" id="CP002271">
    <property type="protein sequence ID" value="ADO70227.1"/>
    <property type="molecule type" value="Genomic_DNA"/>
</dbReference>
<organism evidence="1 2">
    <name type="scientific">Stigmatella aurantiaca (strain DW4/3-1)</name>
    <dbReference type="NCBI Taxonomy" id="378806"/>
    <lineage>
        <taxon>Bacteria</taxon>
        <taxon>Pseudomonadati</taxon>
        <taxon>Myxococcota</taxon>
        <taxon>Myxococcia</taxon>
        <taxon>Myxococcales</taxon>
        <taxon>Cystobacterineae</taxon>
        <taxon>Archangiaceae</taxon>
        <taxon>Stigmatella</taxon>
    </lineage>
</organism>
<dbReference type="KEGG" id="sur:STAUR_2423"/>
<gene>
    <name evidence="1" type="ordered locus">STAUR_2423</name>
</gene>
<proteinExistence type="predicted"/>
<evidence type="ECO:0000313" key="2">
    <source>
        <dbReference type="Proteomes" id="UP000001351"/>
    </source>
</evidence>
<reference evidence="1 2" key="1">
    <citation type="journal article" date="2011" name="Mol. Biol. Evol.">
        <title>Comparative genomic analysis of fruiting body formation in Myxococcales.</title>
        <authorList>
            <person name="Huntley S."/>
            <person name="Hamann N."/>
            <person name="Wegener-Feldbrugge S."/>
            <person name="Treuner-Lange A."/>
            <person name="Kube M."/>
            <person name="Reinhardt R."/>
            <person name="Klages S."/>
            <person name="Muller R."/>
            <person name="Ronning C.M."/>
            <person name="Nierman W.C."/>
            <person name="Sogaard-Andersen L."/>
        </authorList>
    </citation>
    <scope>NUCLEOTIDE SEQUENCE [LARGE SCALE GENOMIC DNA]</scope>
    <source>
        <strain evidence="1 2">DW4/3-1</strain>
    </source>
</reference>
<name>E3FG92_STIAD</name>
<accession>E3FG92</accession>
<sequence length="199" mass="22209">MAQDVQQVLSQRLMPVVVLTDGAPEMMNLLDQALASHTPKATQVVRLVDFWHLMEKLALAALLIHGALAPQGIERWKLCLLNREGAVWQVLAELHESGKRQQRQGEGLPVHDAITYLENHGERMSYTLARQKGLPIGSGGVEAACKSLVTLRMKRPGSRWKEDSGQRVLDLRSLVLSDRWEPAMRLTLAPLRSEVRLAA</sequence>
<dbReference type="eggNOG" id="COG3464">
    <property type="taxonomic scope" value="Bacteria"/>
</dbReference>
<protein>
    <recommendedName>
        <fullName evidence="3">Transposase</fullName>
    </recommendedName>
</protein>
<keyword evidence="2" id="KW-1185">Reference proteome</keyword>
<dbReference type="HOGENOM" id="CLU_1359132_0_0_7"/>